<dbReference type="EMBL" id="JBHSFK010000004">
    <property type="protein sequence ID" value="MFC4499274.1"/>
    <property type="molecule type" value="Genomic_DNA"/>
</dbReference>
<evidence type="ECO:0000256" key="1">
    <source>
        <dbReference type="ARBA" id="ARBA00006479"/>
    </source>
</evidence>
<name>A0ABV9AHB3_9ACTN</name>
<dbReference type="Pfam" id="PF01022">
    <property type="entry name" value="HTH_5"/>
    <property type="match status" value="1"/>
</dbReference>
<feature type="domain" description="HTH arsR-type" evidence="3">
    <location>
        <begin position="29"/>
        <end position="72"/>
    </location>
</feature>
<dbReference type="RefSeq" id="WP_381169259.1">
    <property type="nucleotide sequence ID" value="NZ_JBHSFK010000004.1"/>
</dbReference>
<comment type="similarity">
    <text evidence="1">Belongs to the ROK (NagC/XylR) family.</text>
</comment>
<organism evidence="4 5">
    <name type="scientific">Streptomyces vulcanius</name>
    <dbReference type="NCBI Taxonomy" id="1441876"/>
    <lineage>
        <taxon>Bacteria</taxon>
        <taxon>Bacillati</taxon>
        <taxon>Actinomycetota</taxon>
        <taxon>Actinomycetes</taxon>
        <taxon>Kitasatosporales</taxon>
        <taxon>Streptomycetaceae</taxon>
        <taxon>Streptomyces</taxon>
    </lineage>
</organism>
<evidence type="ECO:0000256" key="2">
    <source>
        <dbReference type="SAM" id="MobiDB-lite"/>
    </source>
</evidence>
<feature type="compositionally biased region" description="Low complexity" evidence="2">
    <location>
        <begin position="1"/>
        <end position="21"/>
    </location>
</feature>
<evidence type="ECO:0000313" key="4">
    <source>
        <dbReference type="EMBL" id="MFC4499274.1"/>
    </source>
</evidence>
<dbReference type="PANTHER" id="PTHR18964:SF149">
    <property type="entry name" value="BIFUNCTIONAL UDP-N-ACETYLGLUCOSAMINE 2-EPIMERASE_N-ACETYLMANNOSAMINE KINASE"/>
    <property type="match status" value="1"/>
</dbReference>
<dbReference type="SUPFAM" id="SSF46785">
    <property type="entry name" value="Winged helix' DNA-binding domain"/>
    <property type="match status" value="1"/>
</dbReference>
<dbReference type="InterPro" id="IPR001845">
    <property type="entry name" value="HTH_ArsR_DNA-bd_dom"/>
</dbReference>
<dbReference type="InterPro" id="IPR036390">
    <property type="entry name" value="WH_DNA-bd_sf"/>
</dbReference>
<dbReference type="InterPro" id="IPR043129">
    <property type="entry name" value="ATPase_NBD"/>
</dbReference>
<feature type="region of interest" description="Disordered" evidence="2">
    <location>
        <begin position="1"/>
        <end position="24"/>
    </location>
</feature>
<dbReference type="Gene3D" id="1.10.10.10">
    <property type="entry name" value="Winged helix-like DNA-binding domain superfamily/Winged helix DNA-binding domain"/>
    <property type="match status" value="1"/>
</dbReference>
<accession>A0ABV9AHB3</accession>
<dbReference type="SUPFAM" id="SSF53067">
    <property type="entry name" value="Actin-like ATPase domain"/>
    <property type="match status" value="1"/>
</dbReference>
<dbReference type="Pfam" id="PF00480">
    <property type="entry name" value="ROK"/>
    <property type="match status" value="1"/>
</dbReference>
<keyword evidence="5" id="KW-1185">Reference proteome</keyword>
<dbReference type="Gene3D" id="3.30.420.40">
    <property type="match status" value="2"/>
</dbReference>
<evidence type="ECO:0000259" key="3">
    <source>
        <dbReference type="Pfam" id="PF01022"/>
    </source>
</evidence>
<dbReference type="InterPro" id="IPR036388">
    <property type="entry name" value="WH-like_DNA-bd_sf"/>
</dbReference>
<proteinExistence type="inferred from homology"/>
<protein>
    <submittedName>
        <fullName evidence="4">ROK family protein</fullName>
    </submittedName>
</protein>
<sequence>MNPRRAAEQPTARPTRRTTGTSAERGDITRVEILALLSTAGPLDRRQIAKWLQLGVGTVHEHTRRLLEAGYLQALEPQSGTVGRPRIPLRIVPEAAATLGIRIATDHVVAVVVGLDGRMEASDVHPFDPAPAADPIAQLLRIIRGYLDDPALSPRLKAVGVATPDTVDPDTGYLRFAPRFGWTDFPLGRLLRDQLPLPVLVDNDLIASTTAELLYGAGREYDDFLVLALGDGVGLGAVLERRVHRGPGGLSSEFGHSPVRDTGVLCGCGARGCLETFTNDQGILREARRRGLATEDTDIAEIRTRAVAGDQGLLSLLADIGVILGRALAGVVNLLGTPTIAVIGENHALWPGLEPGFLDTMRTSPITAAHRVKVVVRPWHDSQHAHGAATLALGAPGTLTRE</sequence>
<reference evidence="5" key="1">
    <citation type="journal article" date="2019" name="Int. J. Syst. Evol. Microbiol.">
        <title>The Global Catalogue of Microorganisms (GCM) 10K type strain sequencing project: providing services to taxonomists for standard genome sequencing and annotation.</title>
        <authorList>
            <consortium name="The Broad Institute Genomics Platform"/>
            <consortium name="The Broad Institute Genome Sequencing Center for Infectious Disease"/>
            <person name="Wu L."/>
            <person name="Ma J."/>
        </authorList>
    </citation>
    <scope>NUCLEOTIDE SEQUENCE [LARGE SCALE GENOMIC DNA]</scope>
    <source>
        <strain evidence="5">CGMCC 4.7177</strain>
    </source>
</reference>
<dbReference type="PANTHER" id="PTHR18964">
    <property type="entry name" value="ROK (REPRESSOR, ORF, KINASE) FAMILY"/>
    <property type="match status" value="1"/>
</dbReference>
<gene>
    <name evidence="4" type="ORF">ACFPIH_07010</name>
</gene>
<dbReference type="Proteomes" id="UP001595839">
    <property type="component" value="Unassembled WGS sequence"/>
</dbReference>
<comment type="caution">
    <text evidence="4">The sequence shown here is derived from an EMBL/GenBank/DDBJ whole genome shotgun (WGS) entry which is preliminary data.</text>
</comment>
<dbReference type="InterPro" id="IPR011991">
    <property type="entry name" value="ArsR-like_HTH"/>
</dbReference>
<dbReference type="InterPro" id="IPR000600">
    <property type="entry name" value="ROK"/>
</dbReference>
<evidence type="ECO:0000313" key="5">
    <source>
        <dbReference type="Proteomes" id="UP001595839"/>
    </source>
</evidence>
<dbReference type="CDD" id="cd00090">
    <property type="entry name" value="HTH_ARSR"/>
    <property type="match status" value="1"/>
</dbReference>